<dbReference type="Proteomes" id="UP000050164">
    <property type="component" value="Unassembled WGS sequence"/>
</dbReference>
<feature type="compositionally biased region" description="Basic and acidic residues" evidence="1">
    <location>
        <begin position="31"/>
        <end position="54"/>
    </location>
</feature>
<reference evidence="2 3" key="1">
    <citation type="submission" date="2015-03" db="EMBL/GenBank/DDBJ databases">
        <authorList>
            <consortium name="Pathogen Informatics"/>
        </authorList>
    </citation>
    <scope>NUCLEOTIDE SEQUENCE [LARGE SCALE GENOMIC DNA]</scope>
    <source>
        <strain evidence="2 3">Bir 185</strain>
    </source>
</reference>
<dbReference type="EMBL" id="CNFT01002507">
    <property type="protein sequence ID" value="CKU32063.1"/>
    <property type="molecule type" value="Genomic_DNA"/>
</dbReference>
<dbReference type="SUPFAM" id="SSF56801">
    <property type="entry name" value="Acetyl-CoA synthetase-like"/>
    <property type="match status" value="1"/>
</dbReference>
<dbReference type="InterPro" id="IPR045851">
    <property type="entry name" value="AMP-bd_C_sf"/>
</dbReference>
<evidence type="ECO:0000313" key="2">
    <source>
        <dbReference type="EMBL" id="CKU32063.1"/>
    </source>
</evidence>
<dbReference type="GO" id="GO:0004467">
    <property type="term" value="F:long-chain fatty acid-CoA ligase activity"/>
    <property type="evidence" value="ECO:0007669"/>
    <property type="project" value="UniProtKB-EC"/>
</dbReference>
<name>A0A655AXN1_MYCTX</name>
<dbReference type="EC" id="6.2.1.3" evidence="2"/>
<evidence type="ECO:0000313" key="3">
    <source>
        <dbReference type="Proteomes" id="UP000050164"/>
    </source>
</evidence>
<gene>
    <name evidence="2" type="ORF">ERS027659_05164</name>
</gene>
<organism evidence="2 3">
    <name type="scientific">Mycobacterium tuberculosis</name>
    <dbReference type="NCBI Taxonomy" id="1773"/>
    <lineage>
        <taxon>Bacteria</taxon>
        <taxon>Bacillati</taxon>
        <taxon>Actinomycetota</taxon>
        <taxon>Actinomycetes</taxon>
        <taxon>Mycobacteriales</taxon>
        <taxon>Mycobacteriaceae</taxon>
        <taxon>Mycobacterium</taxon>
        <taxon>Mycobacterium tuberculosis complex</taxon>
    </lineage>
</organism>
<dbReference type="AlphaFoldDB" id="A0A655AXN1"/>
<proteinExistence type="predicted"/>
<accession>A0A655AXN1</accession>
<evidence type="ECO:0000256" key="1">
    <source>
        <dbReference type="SAM" id="MobiDB-lite"/>
    </source>
</evidence>
<protein>
    <submittedName>
        <fullName evidence="2">Acyl-CoA synthetase</fullName>
        <ecNumber evidence="2">6.2.1.3</ecNumber>
    </submittedName>
</protein>
<dbReference type="Gene3D" id="3.30.300.30">
    <property type="match status" value="1"/>
</dbReference>
<feature type="region of interest" description="Disordered" evidence="1">
    <location>
        <begin position="31"/>
        <end position="61"/>
    </location>
</feature>
<keyword evidence="2" id="KW-0436">Ligase</keyword>
<sequence length="61" mass="6761">MAGLDSFVRSEIAGYKVPRSLWFVDEVKRSPAGKPDYRWAKEQTEARPADDVHAGHVTSGS</sequence>